<evidence type="ECO:0000313" key="1">
    <source>
        <dbReference type="EMBL" id="CAF5033073.1"/>
    </source>
</evidence>
<feature type="non-terminal residue" evidence="1">
    <location>
        <position position="107"/>
    </location>
</feature>
<feature type="non-terminal residue" evidence="1">
    <location>
        <position position="1"/>
    </location>
</feature>
<comment type="caution">
    <text evidence="1">The sequence shown here is derived from an EMBL/GenBank/DDBJ whole genome shotgun (WGS) entry which is preliminary data.</text>
</comment>
<reference evidence="1" key="1">
    <citation type="submission" date="2021-02" db="EMBL/GenBank/DDBJ databases">
        <authorList>
            <person name="Nowell W R."/>
        </authorList>
    </citation>
    <scope>NUCLEOTIDE SEQUENCE</scope>
</reference>
<organism evidence="1 2">
    <name type="scientific">Rotaria socialis</name>
    <dbReference type="NCBI Taxonomy" id="392032"/>
    <lineage>
        <taxon>Eukaryota</taxon>
        <taxon>Metazoa</taxon>
        <taxon>Spiralia</taxon>
        <taxon>Gnathifera</taxon>
        <taxon>Rotifera</taxon>
        <taxon>Eurotatoria</taxon>
        <taxon>Bdelloidea</taxon>
        <taxon>Philodinida</taxon>
        <taxon>Philodinidae</taxon>
        <taxon>Rotaria</taxon>
    </lineage>
</organism>
<dbReference type="EMBL" id="CAJOBR010043842">
    <property type="protein sequence ID" value="CAF5033073.1"/>
    <property type="molecule type" value="Genomic_DNA"/>
</dbReference>
<evidence type="ECO:0000313" key="2">
    <source>
        <dbReference type="Proteomes" id="UP000663848"/>
    </source>
</evidence>
<sequence length="107" mass="12320">DLPAANMTRLKNVDISIPLYLEQNITKTSKMIDQAKQLAWLLTGLADNVFRLNIQSLHLFYDKVGPRIAFNTNGALFFNLRYFKEVFADQLQDYLRKPNEPNSIVST</sequence>
<dbReference type="PANTHER" id="PTHR47839:SF1">
    <property type="entry name" value="DOMAIN PROTEIN, PUTATIVE (AFU_ORTHOLOGUE AFUA_6G04830)-RELATED"/>
    <property type="match status" value="1"/>
</dbReference>
<accession>A0A822BQ35</accession>
<protein>
    <submittedName>
        <fullName evidence="1">Uncharacterized protein</fullName>
    </submittedName>
</protein>
<gene>
    <name evidence="1" type="ORF">QYT958_LOCUS40803</name>
</gene>
<dbReference type="Proteomes" id="UP000663848">
    <property type="component" value="Unassembled WGS sequence"/>
</dbReference>
<name>A0A822BQ35_9BILA</name>
<dbReference type="AlphaFoldDB" id="A0A822BQ35"/>
<dbReference type="PANTHER" id="PTHR47839">
    <property type="entry name" value="DOMAIN PROTEIN, PUTATIVE (AFU_ORTHOLOGUE AFUA_6G04830)-RELATED"/>
    <property type="match status" value="1"/>
</dbReference>
<proteinExistence type="predicted"/>